<dbReference type="Proteomes" id="UP001327560">
    <property type="component" value="Chromosome 4"/>
</dbReference>
<dbReference type="SUPFAM" id="SSF103506">
    <property type="entry name" value="Mitochondrial carrier"/>
    <property type="match status" value="1"/>
</dbReference>
<sequence>MVSHCTTSTSSLRRRRRMPFFRELNEEEIRRALGGFYRGFSTSLDDTVPAKALYMGALEATKSALDTATLRLGVIEPVASAAAPAIAGISAAVAA</sequence>
<evidence type="ECO:0000256" key="3">
    <source>
        <dbReference type="ARBA" id="ARBA00023136"/>
    </source>
</evidence>
<dbReference type="EMBL" id="CP136893">
    <property type="protein sequence ID" value="WOL05272.1"/>
    <property type="molecule type" value="Genomic_DNA"/>
</dbReference>
<evidence type="ECO:0000256" key="1">
    <source>
        <dbReference type="ARBA" id="ARBA00004370"/>
    </source>
</evidence>
<comment type="subcellular location">
    <subcellularLocation>
        <location evidence="1">Membrane</location>
    </subcellularLocation>
</comment>
<keyword evidence="5" id="KW-1185">Reference proteome</keyword>
<dbReference type="Gene3D" id="1.50.40.10">
    <property type="entry name" value="Mitochondrial carrier domain"/>
    <property type="match status" value="1"/>
</dbReference>
<evidence type="ECO:0000256" key="2">
    <source>
        <dbReference type="ARBA" id="ARBA00022692"/>
    </source>
</evidence>
<organism evidence="4 5">
    <name type="scientific">Canna indica</name>
    <name type="common">Indian-shot</name>
    <dbReference type="NCBI Taxonomy" id="4628"/>
    <lineage>
        <taxon>Eukaryota</taxon>
        <taxon>Viridiplantae</taxon>
        <taxon>Streptophyta</taxon>
        <taxon>Embryophyta</taxon>
        <taxon>Tracheophyta</taxon>
        <taxon>Spermatophyta</taxon>
        <taxon>Magnoliopsida</taxon>
        <taxon>Liliopsida</taxon>
        <taxon>Zingiberales</taxon>
        <taxon>Cannaceae</taxon>
        <taxon>Canna</taxon>
    </lineage>
</organism>
<accession>A0AAQ3KB02</accession>
<keyword evidence="3" id="KW-0472">Membrane</keyword>
<name>A0AAQ3KB02_9LILI</name>
<gene>
    <name evidence="4" type="ORF">Cni_G13999</name>
</gene>
<reference evidence="4 5" key="1">
    <citation type="submission" date="2023-10" db="EMBL/GenBank/DDBJ databases">
        <title>Chromosome-scale genome assembly provides insights into flower coloration mechanisms of Canna indica.</title>
        <authorList>
            <person name="Li C."/>
        </authorList>
    </citation>
    <scope>NUCLEOTIDE SEQUENCE [LARGE SCALE GENOMIC DNA]</scope>
    <source>
        <tissue evidence="4">Flower</tissue>
    </source>
</reference>
<dbReference type="AlphaFoldDB" id="A0AAQ3KB02"/>
<dbReference type="PANTHER" id="PTHR46080">
    <property type="entry name" value="MITOCHONDRIAL SUBSTRATE CARRIER FAMILY PROTEIN J"/>
    <property type="match status" value="1"/>
</dbReference>
<protein>
    <submittedName>
        <fullName evidence="4">Mitochondrial substrate carrier family protein E-like isoform X2</fullName>
    </submittedName>
</protein>
<proteinExistence type="predicted"/>
<keyword evidence="2" id="KW-0812">Transmembrane</keyword>
<dbReference type="PANTHER" id="PTHR46080:SF4">
    <property type="entry name" value="MITOCHONDRIAL CARRIER PROTEIN, EXPRESSED"/>
    <property type="match status" value="1"/>
</dbReference>
<evidence type="ECO:0000313" key="4">
    <source>
        <dbReference type="EMBL" id="WOL05272.1"/>
    </source>
</evidence>
<dbReference type="InterPro" id="IPR023395">
    <property type="entry name" value="MCP_dom_sf"/>
</dbReference>
<dbReference type="GO" id="GO:0016020">
    <property type="term" value="C:membrane"/>
    <property type="evidence" value="ECO:0007669"/>
    <property type="project" value="UniProtKB-SubCell"/>
</dbReference>
<evidence type="ECO:0000313" key="5">
    <source>
        <dbReference type="Proteomes" id="UP001327560"/>
    </source>
</evidence>